<evidence type="ECO:0000256" key="1">
    <source>
        <dbReference type="SAM" id="MobiDB-lite"/>
    </source>
</evidence>
<organism evidence="2 3">
    <name type="scientific">Protopolystoma xenopodis</name>
    <dbReference type="NCBI Taxonomy" id="117903"/>
    <lineage>
        <taxon>Eukaryota</taxon>
        <taxon>Metazoa</taxon>
        <taxon>Spiralia</taxon>
        <taxon>Lophotrochozoa</taxon>
        <taxon>Platyhelminthes</taxon>
        <taxon>Monogenea</taxon>
        <taxon>Polyopisthocotylea</taxon>
        <taxon>Polystomatidea</taxon>
        <taxon>Polystomatidae</taxon>
        <taxon>Protopolystoma</taxon>
    </lineage>
</organism>
<feature type="region of interest" description="Disordered" evidence="1">
    <location>
        <begin position="51"/>
        <end position="75"/>
    </location>
</feature>
<dbReference type="Proteomes" id="UP000784294">
    <property type="component" value="Unassembled WGS sequence"/>
</dbReference>
<evidence type="ECO:0000313" key="2">
    <source>
        <dbReference type="EMBL" id="VEL41162.1"/>
    </source>
</evidence>
<reference evidence="2" key="1">
    <citation type="submission" date="2018-11" db="EMBL/GenBank/DDBJ databases">
        <authorList>
            <consortium name="Pathogen Informatics"/>
        </authorList>
    </citation>
    <scope>NUCLEOTIDE SEQUENCE</scope>
</reference>
<protein>
    <submittedName>
        <fullName evidence="2">Uncharacterized protein</fullName>
    </submittedName>
</protein>
<sequence>MYRCVPELCVCPCVRVSVCLCVRVYERERDGTARVCPCDVLSANRDDEETMSRPLRPFWNDPTRLGSDPRGARSAIGAKWDRVSDLRQA</sequence>
<dbReference type="EMBL" id="CAAALY010268142">
    <property type="protein sequence ID" value="VEL41162.1"/>
    <property type="molecule type" value="Genomic_DNA"/>
</dbReference>
<accession>A0A448XNP3</accession>
<keyword evidence="3" id="KW-1185">Reference proteome</keyword>
<comment type="caution">
    <text evidence="2">The sequence shown here is derived from an EMBL/GenBank/DDBJ whole genome shotgun (WGS) entry which is preliminary data.</text>
</comment>
<proteinExistence type="predicted"/>
<name>A0A448XNP3_9PLAT</name>
<evidence type="ECO:0000313" key="3">
    <source>
        <dbReference type="Proteomes" id="UP000784294"/>
    </source>
</evidence>
<gene>
    <name evidence="2" type="ORF">PXEA_LOCUS34602</name>
</gene>
<dbReference type="AlphaFoldDB" id="A0A448XNP3"/>